<dbReference type="EMBL" id="BMLF01000004">
    <property type="protein sequence ID" value="GGM11972.1"/>
    <property type="molecule type" value="Genomic_DNA"/>
</dbReference>
<proteinExistence type="predicted"/>
<evidence type="ECO:0000256" key="1">
    <source>
        <dbReference type="ARBA" id="ARBA00022649"/>
    </source>
</evidence>
<reference evidence="2" key="2">
    <citation type="submission" date="2020-09" db="EMBL/GenBank/DDBJ databases">
        <authorList>
            <person name="Sun Q."/>
            <person name="Zhou Y."/>
        </authorList>
    </citation>
    <scope>NUCLEOTIDE SEQUENCE</scope>
    <source>
        <strain evidence="2">CGMCC 1.6293</strain>
    </source>
</reference>
<dbReference type="Proteomes" id="UP000649829">
    <property type="component" value="Unassembled WGS sequence"/>
</dbReference>
<accession>A0A917WK75</accession>
<organism evidence="2 3">
    <name type="scientific">Pseudooceanicola nanhaiensis</name>
    <dbReference type="NCBI Taxonomy" id="375761"/>
    <lineage>
        <taxon>Bacteria</taxon>
        <taxon>Pseudomonadati</taxon>
        <taxon>Pseudomonadota</taxon>
        <taxon>Alphaproteobacteria</taxon>
        <taxon>Rhodobacterales</taxon>
        <taxon>Paracoccaceae</taxon>
        <taxon>Pseudooceanicola</taxon>
    </lineage>
</organism>
<dbReference type="InterPro" id="IPR035093">
    <property type="entry name" value="RelE/ParE_toxin_dom_sf"/>
</dbReference>
<evidence type="ECO:0000313" key="3">
    <source>
        <dbReference type="Proteomes" id="UP000649829"/>
    </source>
</evidence>
<gene>
    <name evidence="2" type="ORF">GCM10011534_37620</name>
</gene>
<sequence>MKPWRLTPRAQDSLIDIALWTLDTFGPVQAELYEEELVARCTAAAEGRASTQDCALLLDDGAATGLRFTRAGEHFAVFLETEAEVIFVDFLHARTDLPARIAALRALRG</sequence>
<evidence type="ECO:0008006" key="4">
    <source>
        <dbReference type="Google" id="ProtNLM"/>
    </source>
</evidence>
<keyword evidence="3" id="KW-1185">Reference proteome</keyword>
<comment type="caution">
    <text evidence="2">The sequence shown here is derived from an EMBL/GenBank/DDBJ whole genome shotgun (WGS) entry which is preliminary data.</text>
</comment>
<dbReference type="RefSeq" id="WP_036540175.1">
    <property type="nucleotide sequence ID" value="NZ_BMLF01000004.1"/>
</dbReference>
<dbReference type="InterPro" id="IPR007712">
    <property type="entry name" value="RelE/ParE_toxin"/>
</dbReference>
<dbReference type="Gene3D" id="3.30.2310.20">
    <property type="entry name" value="RelE-like"/>
    <property type="match status" value="1"/>
</dbReference>
<protein>
    <recommendedName>
        <fullName evidence="4">Plasmid stabilization protein ParE</fullName>
    </recommendedName>
</protein>
<keyword evidence="1" id="KW-1277">Toxin-antitoxin system</keyword>
<dbReference type="AlphaFoldDB" id="A0A917WK75"/>
<evidence type="ECO:0000313" key="2">
    <source>
        <dbReference type="EMBL" id="GGM11972.1"/>
    </source>
</evidence>
<reference evidence="2" key="1">
    <citation type="journal article" date="2014" name="Int. J. Syst. Evol. Microbiol.">
        <title>Complete genome sequence of Corynebacterium casei LMG S-19264T (=DSM 44701T), isolated from a smear-ripened cheese.</title>
        <authorList>
            <consortium name="US DOE Joint Genome Institute (JGI-PGF)"/>
            <person name="Walter F."/>
            <person name="Albersmeier A."/>
            <person name="Kalinowski J."/>
            <person name="Ruckert C."/>
        </authorList>
    </citation>
    <scope>NUCLEOTIDE SEQUENCE</scope>
    <source>
        <strain evidence="2">CGMCC 1.6293</strain>
    </source>
</reference>
<dbReference type="Pfam" id="PF05016">
    <property type="entry name" value="ParE_toxin"/>
    <property type="match status" value="1"/>
</dbReference>
<name>A0A917WK75_9RHOB</name>